<evidence type="ECO:0000313" key="3">
    <source>
        <dbReference type="EMBL" id="QDU84992.1"/>
    </source>
</evidence>
<dbReference type="InterPro" id="IPR010499">
    <property type="entry name" value="AraC_E-bd"/>
</dbReference>
<proteinExistence type="predicted"/>
<feature type="domain" description="AraC effector-binding" evidence="2">
    <location>
        <begin position="42"/>
        <end position="192"/>
    </location>
</feature>
<sequence length="194" mass="21414">MLASCAFPVGSSAGDPSRSAYRSESIDVRSDVGVARPPYSSVETEWKERLDQAYVFLELLGPYEQTGRFMPELAQHLEAQGIRAEGAPFALFYDDPTRTAASDLRSRLAVPVAPGTPFSAPLGYAILPSDQVIYARVAGAYDSVSLAYPSMFSVMRERGWVLDGPIREIYLVDPTSVRSFDELVTEIQMPWRPL</sequence>
<accession>A0A518D0J3</accession>
<evidence type="ECO:0000259" key="2">
    <source>
        <dbReference type="SMART" id="SM00871"/>
    </source>
</evidence>
<feature type="region of interest" description="Disordered" evidence="1">
    <location>
        <begin position="1"/>
        <end position="22"/>
    </location>
</feature>
<dbReference type="AlphaFoldDB" id="A0A518D0J3"/>
<evidence type="ECO:0000256" key="1">
    <source>
        <dbReference type="SAM" id="MobiDB-lite"/>
    </source>
</evidence>
<dbReference type="SUPFAM" id="SSF55136">
    <property type="entry name" value="Probable bacterial effector-binding domain"/>
    <property type="match status" value="1"/>
</dbReference>
<dbReference type="Proteomes" id="UP000319342">
    <property type="component" value="Chromosome"/>
</dbReference>
<organism evidence="3 4">
    <name type="scientific">Rohdeia mirabilis</name>
    <dbReference type="NCBI Taxonomy" id="2528008"/>
    <lineage>
        <taxon>Bacteria</taxon>
        <taxon>Pseudomonadati</taxon>
        <taxon>Planctomycetota</taxon>
        <taxon>Planctomycetia</taxon>
        <taxon>Planctomycetia incertae sedis</taxon>
        <taxon>Rohdeia</taxon>
    </lineage>
</organism>
<dbReference type="InterPro" id="IPR011256">
    <property type="entry name" value="Reg_factor_effector_dom_sf"/>
</dbReference>
<dbReference type="SMART" id="SM00871">
    <property type="entry name" value="AraC_E_bind"/>
    <property type="match status" value="1"/>
</dbReference>
<gene>
    <name evidence="3" type="ORF">Pla163_21120</name>
</gene>
<keyword evidence="4" id="KW-1185">Reference proteome</keyword>
<dbReference type="EMBL" id="CP036290">
    <property type="protein sequence ID" value="QDU84992.1"/>
    <property type="molecule type" value="Genomic_DNA"/>
</dbReference>
<dbReference type="Gene3D" id="3.20.80.10">
    <property type="entry name" value="Regulatory factor, effector binding domain"/>
    <property type="match status" value="1"/>
</dbReference>
<protein>
    <submittedName>
        <fullName evidence="3">Bacterial transcription activator, effector binding domain</fullName>
    </submittedName>
</protein>
<dbReference type="Pfam" id="PF06445">
    <property type="entry name" value="GyrI-like"/>
    <property type="match status" value="1"/>
</dbReference>
<name>A0A518D0J3_9BACT</name>
<reference evidence="3 4" key="1">
    <citation type="submission" date="2019-02" db="EMBL/GenBank/DDBJ databases">
        <title>Deep-cultivation of Planctomycetes and their phenomic and genomic characterization uncovers novel biology.</title>
        <authorList>
            <person name="Wiegand S."/>
            <person name="Jogler M."/>
            <person name="Boedeker C."/>
            <person name="Pinto D."/>
            <person name="Vollmers J."/>
            <person name="Rivas-Marin E."/>
            <person name="Kohn T."/>
            <person name="Peeters S.H."/>
            <person name="Heuer A."/>
            <person name="Rast P."/>
            <person name="Oberbeckmann S."/>
            <person name="Bunk B."/>
            <person name="Jeske O."/>
            <person name="Meyerdierks A."/>
            <person name="Storesund J.E."/>
            <person name="Kallscheuer N."/>
            <person name="Luecker S."/>
            <person name="Lage O.M."/>
            <person name="Pohl T."/>
            <person name="Merkel B.J."/>
            <person name="Hornburger P."/>
            <person name="Mueller R.-W."/>
            <person name="Bruemmer F."/>
            <person name="Labrenz M."/>
            <person name="Spormann A.M."/>
            <person name="Op den Camp H."/>
            <person name="Overmann J."/>
            <person name="Amann R."/>
            <person name="Jetten M.S.M."/>
            <person name="Mascher T."/>
            <person name="Medema M.H."/>
            <person name="Devos D.P."/>
            <person name="Kaster A.-K."/>
            <person name="Ovreas L."/>
            <person name="Rohde M."/>
            <person name="Galperin M.Y."/>
            <person name="Jogler C."/>
        </authorList>
    </citation>
    <scope>NUCLEOTIDE SEQUENCE [LARGE SCALE GENOMIC DNA]</scope>
    <source>
        <strain evidence="3 4">Pla163</strain>
    </source>
</reference>
<evidence type="ECO:0000313" key="4">
    <source>
        <dbReference type="Proteomes" id="UP000319342"/>
    </source>
</evidence>
<dbReference type="InterPro" id="IPR029442">
    <property type="entry name" value="GyrI-like"/>
</dbReference>